<gene>
    <name evidence="1" type="ORF">SHM_13640</name>
</gene>
<reference evidence="1 2" key="1">
    <citation type="journal article" date="2022" name="Front. Microbiol.">
        <title>Male-killing mechanisms vary between Spiroplasma species.</title>
        <authorList>
            <person name="Arai H."/>
            <person name="Inoue M."/>
            <person name="Kageyama D."/>
        </authorList>
    </citation>
    <scope>NUCLEOTIDE SEQUENCE [LARGE SCALE GENOMIC DNA]</scope>
    <source>
        <strain evidence="2">sHm</strain>
    </source>
</reference>
<protein>
    <submittedName>
        <fullName evidence="1">Uncharacterized protein</fullName>
    </submittedName>
</protein>
<accession>A0ABM8BV30</accession>
<evidence type="ECO:0000313" key="1">
    <source>
        <dbReference type="EMBL" id="BDT03718.1"/>
    </source>
</evidence>
<proteinExistence type="predicted"/>
<sequence length="133" mass="16225">MILLSEKLDNYQHKINHEKQMLLDYDNKILKYDNNWFLNEYDRNKYKLIKRRKHLIKSEFGISYLPLRTYKNKLTNEIITPTRTYIDIDKYKNGLLPTCTCGGNNETEWIQQCFSNWTAMSCIYSKFERKQMY</sequence>
<name>A0ABM8BV30_9MOLU</name>
<keyword evidence="2" id="KW-1185">Reference proteome</keyword>
<dbReference type="Proteomes" id="UP001163387">
    <property type="component" value="Chromosome"/>
</dbReference>
<dbReference type="RefSeq" id="WP_281749589.1">
    <property type="nucleotide sequence ID" value="NZ_AP026933.1"/>
</dbReference>
<dbReference type="EMBL" id="AP026933">
    <property type="protein sequence ID" value="BDT03718.1"/>
    <property type="molecule type" value="Genomic_DNA"/>
</dbReference>
<organism evidence="1 2">
    <name type="scientific">Spiroplasma ixodetis</name>
    <dbReference type="NCBI Taxonomy" id="2141"/>
    <lineage>
        <taxon>Bacteria</taxon>
        <taxon>Bacillati</taxon>
        <taxon>Mycoplasmatota</taxon>
        <taxon>Mollicutes</taxon>
        <taxon>Entomoplasmatales</taxon>
        <taxon>Spiroplasmataceae</taxon>
        <taxon>Spiroplasma</taxon>
    </lineage>
</organism>
<evidence type="ECO:0000313" key="2">
    <source>
        <dbReference type="Proteomes" id="UP001163387"/>
    </source>
</evidence>